<gene>
    <name evidence="6" type="ORF">HDF14_004096</name>
</gene>
<dbReference type="PROSITE" id="PS00061">
    <property type="entry name" value="ADH_SHORT"/>
    <property type="match status" value="1"/>
</dbReference>
<comment type="caution">
    <text evidence="6">The sequence shown here is derived from an EMBL/GenBank/DDBJ whole genome shotgun (WGS) entry which is preliminary data.</text>
</comment>
<organism evidence="6 7">
    <name type="scientific">Tunturiibacter gelidiferens</name>
    <dbReference type="NCBI Taxonomy" id="3069689"/>
    <lineage>
        <taxon>Bacteria</taxon>
        <taxon>Pseudomonadati</taxon>
        <taxon>Acidobacteriota</taxon>
        <taxon>Terriglobia</taxon>
        <taxon>Terriglobales</taxon>
        <taxon>Acidobacteriaceae</taxon>
        <taxon>Tunturiibacter</taxon>
    </lineage>
</organism>
<evidence type="ECO:0000256" key="3">
    <source>
        <dbReference type="RuleBase" id="RU000363"/>
    </source>
</evidence>
<dbReference type="Proteomes" id="UP000535182">
    <property type="component" value="Unassembled WGS sequence"/>
</dbReference>
<dbReference type="Pfam" id="PF00106">
    <property type="entry name" value="adh_short"/>
    <property type="match status" value="1"/>
</dbReference>
<dbReference type="PANTHER" id="PTHR43391:SF82">
    <property type="entry name" value="OXIDOREDUCTASE SADH-RELATED"/>
    <property type="match status" value="1"/>
</dbReference>
<dbReference type="Gene3D" id="3.40.50.720">
    <property type="entry name" value="NAD(P)-binding Rossmann-like Domain"/>
    <property type="match status" value="1"/>
</dbReference>
<keyword evidence="2" id="KW-0560">Oxidoreductase</keyword>
<evidence type="ECO:0000259" key="5">
    <source>
        <dbReference type="SMART" id="SM00822"/>
    </source>
</evidence>
<dbReference type="SUPFAM" id="SSF51735">
    <property type="entry name" value="NAD(P)-binding Rossmann-fold domains"/>
    <property type="match status" value="1"/>
</dbReference>
<protein>
    <submittedName>
        <fullName evidence="6">Short-subunit dehydrogenase</fullName>
    </submittedName>
</protein>
<keyword evidence="4" id="KW-0812">Transmembrane</keyword>
<name>A0A9X0QHG8_9BACT</name>
<evidence type="ECO:0000256" key="1">
    <source>
        <dbReference type="ARBA" id="ARBA00006484"/>
    </source>
</evidence>
<dbReference type="InterPro" id="IPR057326">
    <property type="entry name" value="KR_dom"/>
</dbReference>
<dbReference type="PRINTS" id="PR00080">
    <property type="entry name" value="SDRFAMILY"/>
</dbReference>
<keyword evidence="7" id="KW-1185">Reference proteome</keyword>
<feature type="transmembrane region" description="Helical" evidence="4">
    <location>
        <begin position="304"/>
        <end position="327"/>
    </location>
</feature>
<keyword evidence="4" id="KW-1133">Transmembrane helix</keyword>
<dbReference type="InterPro" id="IPR036291">
    <property type="entry name" value="NAD(P)-bd_dom_sf"/>
</dbReference>
<dbReference type="PRINTS" id="PR00081">
    <property type="entry name" value="GDHRDH"/>
</dbReference>
<dbReference type="InterPro" id="IPR020904">
    <property type="entry name" value="Sc_DH/Rdtase_CS"/>
</dbReference>
<feature type="domain" description="Ketoreductase" evidence="5">
    <location>
        <begin position="11"/>
        <end position="196"/>
    </location>
</feature>
<dbReference type="NCBIfam" id="NF005495">
    <property type="entry name" value="PRK07109.1"/>
    <property type="match status" value="1"/>
</dbReference>
<dbReference type="EMBL" id="JACHEB010000010">
    <property type="protein sequence ID" value="MBB5330461.1"/>
    <property type="molecule type" value="Genomic_DNA"/>
</dbReference>
<dbReference type="GO" id="GO:0016491">
    <property type="term" value="F:oxidoreductase activity"/>
    <property type="evidence" value="ECO:0007669"/>
    <property type="project" value="UniProtKB-KW"/>
</dbReference>
<evidence type="ECO:0000256" key="2">
    <source>
        <dbReference type="ARBA" id="ARBA00023002"/>
    </source>
</evidence>
<dbReference type="CDD" id="cd05360">
    <property type="entry name" value="SDR_c3"/>
    <property type="match status" value="1"/>
</dbReference>
<sequence length="332" mass="35934">MKISLKPLSQQTIVITGATNGIGLATAQAAAKRGANLVLAARNEEVLAKTVRELEESGVRALYVVTDVGRREDVERLAQSAIEHFGGFDTWVNNAGQGLWGRLEEVTDEDHRRLFDINFWGVVYGSTTALRHLKKQGGALINLGSVASDFAFPIQGMYSTTKHAIKGFTDALRRELNDEGAPVSVTLIQPAAIGTPFALHAKNYTENEANLPQPIYAPEDVARTILLAAEQPRRALHIGGAGKLMGIFSRLTPGLVDTTSSFMIKSQLKPEPKRHRQDSLWQAGQDGQVRGDQSFIRRSGYTAAIVNPLASLLVVGAVGVGIGFAVWNKLKD</sequence>
<dbReference type="InterPro" id="IPR002347">
    <property type="entry name" value="SDR_fam"/>
</dbReference>
<evidence type="ECO:0000313" key="7">
    <source>
        <dbReference type="Proteomes" id="UP000535182"/>
    </source>
</evidence>
<accession>A0A9X0QHG8</accession>
<dbReference type="SMART" id="SM00822">
    <property type="entry name" value="PKS_KR"/>
    <property type="match status" value="1"/>
</dbReference>
<reference evidence="6 7" key="1">
    <citation type="submission" date="2020-08" db="EMBL/GenBank/DDBJ databases">
        <title>Genomic Encyclopedia of Type Strains, Phase IV (KMG-V): Genome sequencing to study the core and pangenomes of soil and plant-associated prokaryotes.</title>
        <authorList>
            <person name="Whitman W."/>
        </authorList>
    </citation>
    <scope>NUCLEOTIDE SEQUENCE [LARGE SCALE GENOMIC DNA]</scope>
    <source>
        <strain evidence="6 7">X5P2</strain>
    </source>
</reference>
<evidence type="ECO:0000256" key="4">
    <source>
        <dbReference type="SAM" id="Phobius"/>
    </source>
</evidence>
<comment type="similarity">
    <text evidence="1 3">Belongs to the short-chain dehydrogenases/reductases (SDR) family.</text>
</comment>
<evidence type="ECO:0000313" key="6">
    <source>
        <dbReference type="EMBL" id="MBB5330461.1"/>
    </source>
</evidence>
<dbReference type="PANTHER" id="PTHR43391">
    <property type="entry name" value="RETINOL DEHYDROGENASE-RELATED"/>
    <property type="match status" value="1"/>
</dbReference>
<dbReference type="RefSeq" id="WP_183979918.1">
    <property type="nucleotide sequence ID" value="NZ_JACHEB010000010.1"/>
</dbReference>
<proteinExistence type="inferred from homology"/>
<keyword evidence="4" id="KW-0472">Membrane</keyword>
<dbReference type="AlphaFoldDB" id="A0A9X0QHG8"/>